<feature type="transmembrane region" description="Helical" evidence="11">
    <location>
        <begin position="287"/>
        <end position="308"/>
    </location>
</feature>
<gene>
    <name evidence="14" type="ORF">D7S86_12810</name>
</gene>
<keyword evidence="8 11" id="KW-1133">Transmembrane helix</keyword>
<dbReference type="Gene3D" id="1.10.3720.10">
    <property type="entry name" value="MetI-like"/>
    <property type="match status" value="1"/>
</dbReference>
<dbReference type="Proteomes" id="UP000270342">
    <property type="component" value="Unassembled WGS sequence"/>
</dbReference>
<evidence type="ECO:0000256" key="6">
    <source>
        <dbReference type="ARBA" id="ARBA00022597"/>
    </source>
</evidence>
<evidence type="ECO:0000256" key="7">
    <source>
        <dbReference type="ARBA" id="ARBA00022692"/>
    </source>
</evidence>
<keyword evidence="6" id="KW-0762">Sugar transport</keyword>
<evidence type="ECO:0000256" key="11">
    <source>
        <dbReference type="RuleBase" id="RU363032"/>
    </source>
</evidence>
<dbReference type="GO" id="GO:0055085">
    <property type="term" value="P:transmembrane transport"/>
    <property type="evidence" value="ECO:0007669"/>
    <property type="project" value="InterPro"/>
</dbReference>
<proteinExistence type="inferred from homology"/>
<comment type="similarity">
    <text evidence="3">Belongs to the binding-protein-dependent transport system permease family. MalFG subfamily.</text>
</comment>
<dbReference type="CDD" id="cd06261">
    <property type="entry name" value="TM_PBP2"/>
    <property type="match status" value="1"/>
</dbReference>
<dbReference type="AlphaFoldDB" id="A0A494XW79"/>
<sequence length="323" mass="35154">MAPTSATRPGRDHGRADARADGRTDGRAVERIYALQAGRKPWLSRAALTRWAVRAGVFVALCIILLPGLWVVLNAFRTNVAILARDDVFSASTYTLDNFRHIFGVGDAAAIPVRAYFTNSVIISVSSTVIAILVGLAGGYAFARYRFRAKNALFVGLMLSRAVPGIALSLPVFILWSWLGLIDTKIGTILVYVAMNVPFSVWLIDGFFRQIPRELAEAAEIDGCTRWQAFWYVEFPLATSGVASAAIFAFLTSWNEYALASQLTRSTDTKTLPVGLMDFTAQFTIDWAGMCAMAVIIIVPALILTFIVQKHLIAGLTLGGVKG</sequence>
<dbReference type="InterPro" id="IPR035906">
    <property type="entry name" value="MetI-like_sf"/>
</dbReference>
<feature type="domain" description="ABC transmembrane type-1" evidence="13">
    <location>
        <begin position="117"/>
        <end position="308"/>
    </location>
</feature>
<evidence type="ECO:0000256" key="4">
    <source>
        <dbReference type="ARBA" id="ARBA00022448"/>
    </source>
</evidence>
<protein>
    <recommendedName>
        <fullName evidence="10">Maltose/maltodextrin transport system permease protein MalG</fullName>
    </recommendedName>
</protein>
<organism evidence="14 15">
    <name type="scientific">Pararobbsia silviterrae</name>
    <dbReference type="NCBI Taxonomy" id="1792498"/>
    <lineage>
        <taxon>Bacteria</taxon>
        <taxon>Pseudomonadati</taxon>
        <taxon>Pseudomonadota</taxon>
        <taxon>Betaproteobacteria</taxon>
        <taxon>Burkholderiales</taxon>
        <taxon>Burkholderiaceae</taxon>
        <taxon>Pararobbsia</taxon>
    </lineage>
</organism>
<dbReference type="InterPro" id="IPR000515">
    <property type="entry name" value="MetI-like"/>
</dbReference>
<dbReference type="InterPro" id="IPR050901">
    <property type="entry name" value="BP-dep_ABC_trans_perm"/>
</dbReference>
<dbReference type="EMBL" id="RBZU01000005">
    <property type="protein sequence ID" value="RKP54863.1"/>
    <property type="molecule type" value="Genomic_DNA"/>
</dbReference>
<keyword evidence="4 11" id="KW-0813">Transport</keyword>
<comment type="function">
    <text evidence="1">Part of the ABC transporter complex MalEFGK involved in maltose/maltodextrin import. Probably responsible for the translocation of the substrate across the membrane.</text>
</comment>
<evidence type="ECO:0000313" key="15">
    <source>
        <dbReference type="Proteomes" id="UP000270342"/>
    </source>
</evidence>
<evidence type="ECO:0000256" key="9">
    <source>
        <dbReference type="ARBA" id="ARBA00023136"/>
    </source>
</evidence>
<keyword evidence="7 11" id="KW-0812">Transmembrane</keyword>
<evidence type="ECO:0000256" key="3">
    <source>
        <dbReference type="ARBA" id="ARBA00009047"/>
    </source>
</evidence>
<evidence type="ECO:0000256" key="8">
    <source>
        <dbReference type="ARBA" id="ARBA00022989"/>
    </source>
</evidence>
<dbReference type="OrthoDB" id="369039at2"/>
<dbReference type="PANTHER" id="PTHR32243">
    <property type="entry name" value="MALTOSE TRANSPORT SYSTEM PERMEASE-RELATED"/>
    <property type="match status" value="1"/>
</dbReference>
<feature type="transmembrane region" description="Helical" evidence="11">
    <location>
        <begin position="229"/>
        <end position="251"/>
    </location>
</feature>
<feature type="compositionally biased region" description="Basic and acidic residues" evidence="12">
    <location>
        <begin position="9"/>
        <end position="23"/>
    </location>
</feature>
<dbReference type="Pfam" id="PF00528">
    <property type="entry name" value="BPD_transp_1"/>
    <property type="match status" value="1"/>
</dbReference>
<comment type="caution">
    <text evidence="14">The sequence shown here is derived from an EMBL/GenBank/DDBJ whole genome shotgun (WGS) entry which is preliminary data.</text>
</comment>
<evidence type="ECO:0000256" key="1">
    <source>
        <dbReference type="ARBA" id="ARBA00002264"/>
    </source>
</evidence>
<feature type="transmembrane region" description="Helical" evidence="11">
    <location>
        <begin position="121"/>
        <end position="142"/>
    </location>
</feature>
<feature type="transmembrane region" description="Helical" evidence="11">
    <location>
        <begin position="51"/>
        <end position="73"/>
    </location>
</feature>
<evidence type="ECO:0000256" key="5">
    <source>
        <dbReference type="ARBA" id="ARBA00022475"/>
    </source>
</evidence>
<keyword evidence="5" id="KW-1003">Cell membrane</keyword>
<dbReference type="GO" id="GO:0005886">
    <property type="term" value="C:plasma membrane"/>
    <property type="evidence" value="ECO:0007669"/>
    <property type="project" value="UniProtKB-SubCell"/>
</dbReference>
<evidence type="ECO:0000256" key="12">
    <source>
        <dbReference type="SAM" id="MobiDB-lite"/>
    </source>
</evidence>
<dbReference type="PANTHER" id="PTHR32243:SF50">
    <property type="entry name" value="MALTOSE_MALTODEXTRIN TRANSPORT SYSTEM PERMEASE PROTEIN MALG"/>
    <property type="match status" value="1"/>
</dbReference>
<dbReference type="SUPFAM" id="SSF161098">
    <property type="entry name" value="MetI-like"/>
    <property type="match status" value="1"/>
</dbReference>
<feature type="transmembrane region" description="Helical" evidence="11">
    <location>
        <begin position="189"/>
        <end position="208"/>
    </location>
</feature>
<name>A0A494XW79_9BURK</name>
<feature type="transmembrane region" description="Helical" evidence="11">
    <location>
        <begin position="154"/>
        <end position="177"/>
    </location>
</feature>
<reference evidence="14 15" key="1">
    <citation type="submission" date="2018-10" db="EMBL/GenBank/DDBJ databases">
        <title>Robbsia sp. DHC34, isolated from soil.</title>
        <authorList>
            <person name="Gao Z.-H."/>
            <person name="Qiu L.-H."/>
        </authorList>
    </citation>
    <scope>NUCLEOTIDE SEQUENCE [LARGE SCALE GENOMIC DNA]</scope>
    <source>
        <strain evidence="14 15">DHC34</strain>
    </source>
</reference>
<accession>A0A494XW79</accession>
<evidence type="ECO:0000259" key="13">
    <source>
        <dbReference type="PROSITE" id="PS50928"/>
    </source>
</evidence>
<keyword evidence="15" id="KW-1185">Reference proteome</keyword>
<evidence type="ECO:0000256" key="2">
    <source>
        <dbReference type="ARBA" id="ARBA00004651"/>
    </source>
</evidence>
<feature type="region of interest" description="Disordered" evidence="12">
    <location>
        <begin position="1"/>
        <end position="23"/>
    </location>
</feature>
<evidence type="ECO:0000313" key="14">
    <source>
        <dbReference type="EMBL" id="RKP54863.1"/>
    </source>
</evidence>
<keyword evidence="9 11" id="KW-0472">Membrane</keyword>
<evidence type="ECO:0000256" key="10">
    <source>
        <dbReference type="ARBA" id="ARBA00041109"/>
    </source>
</evidence>
<comment type="subcellular location">
    <subcellularLocation>
        <location evidence="2 11">Cell membrane</location>
        <topology evidence="2 11">Multi-pass membrane protein</topology>
    </subcellularLocation>
</comment>
<dbReference type="PROSITE" id="PS50928">
    <property type="entry name" value="ABC_TM1"/>
    <property type="match status" value="1"/>
</dbReference>